<name>A0A8H8CME8_PSICU</name>
<dbReference type="EMBL" id="JAFIQS010000004">
    <property type="protein sequence ID" value="KAG5170540.1"/>
    <property type="molecule type" value="Genomic_DNA"/>
</dbReference>
<organism evidence="2">
    <name type="scientific">Psilocybe cubensis</name>
    <name type="common">Psychedelic mushroom</name>
    <name type="synonym">Stropharia cubensis</name>
    <dbReference type="NCBI Taxonomy" id="181762"/>
    <lineage>
        <taxon>Eukaryota</taxon>
        <taxon>Fungi</taxon>
        <taxon>Dikarya</taxon>
        <taxon>Basidiomycota</taxon>
        <taxon>Agaricomycotina</taxon>
        <taxon>Agaricomycetes</taxon>
        <taxon>Agaricomycetidae</taxon>
        <taxon>Agaricales</taxon>
        <taxon>Agaricineae</taxon>
        <taxon>Strophariaceae</taxon>
        <taxon>Psilocybe</taxon>
    </lineage>
</organism>
<dbReference type="Pfam" id="PF00646">
    <property type="entry name" value="F-box"/>
    <property type="match status" value="1"/>
</dbReference>
<dbReference type="AlphaFoldDB" id="A0A8H8CME8"/>
<proteinExistence type="predicted"/>
<dbReference type="PROSITE" id="PS50181">
    <property type="entry name" value="FBOX"/>
    <property type="match status" value="1"/>
</dbReference>
<dbReference type="SUPFAM" id="SSF81383">
    <property type="entry name" value="F-box domain"/>
    <property type="match status" value="1"/>
</dbReference>
<reference evidence="2" key="1">
    <citation type="submission" date="2021-02" db="EMBL/GenBank/DDBJ databases">
        <title>Psilocybe cubensis genome.</title>
        <authorList>
            <person name="Mckernan K.J."/>
            <person name="Crawford S."/>
            <person name="Trippe A."/>
            <person name="Kane L.T."/>
            <person name="Mclaughlin S."/>
        </authorList>
    </citation>
    <scope>NUCLEOTIDE SEQUENCE [LARGE SCALE GENOMIC DNA]</scope>
    <source>
        <strain evidence="2">MGC-MH-2018</strain>
    </source>
</reference>
<sequence>MTHRRDRSRFWGYPSDHAFYRTHPSIIPQWPPDLYDDILGTVQSGNDDIVLQKKANPAIKIPISKRGALQRFTEMPIDILYEIFGYLHPMDVLNLSRTTKSLRSVLLARHARGVWRSALGSVRALPSCPPDMTEPEYASLAFDDWCQLCLKRNTESISWLCRVRYCKSCMKKRCISEEELMYRIPKGLSIEKPETIFPYTTLENNGYLPSDDENEHPLYFLPAALKYIKELEEIAHAHDTDAFDRWRVEKNKAQCKRITVSTSLPYTIR</sequence>
<dbReference type="InterPro" id="IPR036047">
    <property type="entry name" value="F-box-like_dom_sf"/>
</dbReference>
<gene>
    <name evidence="2" type="ORF">JR316_004929</name>
</gene>
<comment type="caution">
    <text evidence="2">The sequence shown here is derived from an EMBL/GenBank/DDBJ whole genome shotgun (WGS) entry which is preliminary data.</text>
</comment>
<protein>
    <recommendedName>
        <fullName evidence="1">F-box domain-containing protein</fullName>
    </recommendedName>
</protein>
<evidence type="ECO:0000313" key="2">
    <source>
        <dbReference type="EMBL" id="KAG5170540.1"/>
    </source>
</evidence>
<dbReference type="CDD" id="cd09917">
    <property type="entry name" value="F-box_SF"/>
    <property type="match status" value="1"/>
</dbReference>
<accession>A0A8H8CME8</accession>
<evidence type="ECO:0000259" key="1">
    <source>
        <dbReference type="PROSITE" id="PS50181"/>
    </source>
</evidence>
<feature type="domain" description="F-box" evidence="1">
    <location>
        <begin position="69"/>
        <end position="118"/>
    </location>
</feature>
<dbReference type="InterPro" id="IPR001810">
    <property type="entry name" value="F-box_dom"/>
</dbReference>